<dbReference type="EMBL" id="CAXIEN010000037">
    <property type="protein sequence ID" value="CAL1268962.1"/>
    <property type="molecule type" value="Genomic_DNA"/>
</dbReference>
<dbReference type="EC" id="3.1.1.47" evidence="1"/>
<dbReference type="PANTHER" id="PTHR10272:SF0">
    <property type="entry name" value="PLATELET-ACTIVATING FACTOR ACETYLHYDROLASE"/>
    <property type="match status" value="1"/>
</dbReference>
<name>A0AAV1ZB73_9ARAC</name>
<dbReference type="InterPro" id="IPR029058">
    <property type="entry name" value="AB_hydrolase_fold"/>
</dbReference>
<dbReference type="Proteomes" id="UP001497382">
    <property type="component" value="Unassembled WGS sequence"/>
</dbReference>
<dbReference type="AlphaFoldDB" id="A0AAV1ZB73"/>
<accession>A0AAV1ZB73</accession>
<dbReference type="PANTHER" id="PTHR10272">
    <property type="entry name" value="PLATELET-ACTIVATING FACTOR ACETYLHYDROLASE"/>
    <property type="match status" value="1"/>
</dbReference>
<evidence type="ECO:0000256" key="4">
    <source>
        <dbReference type="ARBA" id="ARBA00023098"/>
    </source>
</evidence>
<evidence type="ECO:0000256" key="1">
    <source>
        <dbReference type="ARBA" id="ARBA00013201"/>
    </source>
</evidence>
<keyword evidence="4" id="KW-0443">Lipid metabolism</keyword>
<keyword evidence="2" id="KW-0378">Hydrolase</keyword>
<dbReference type="Pfam" id="PF03403">
    <property type="entry name" value="PAF-AH_p_II"/>
    <property type="match status" value="1"/>
</dbReference>
<organism evidence="5 6">
    <name type="scientific">Larinioides sclopetarius</name>
    <dbReference type="NCBI Taxonomy" id="280406"/>
    <lineage>
        <taxon>Eukaryota</taxon>
        <taxon>Metazoa</taxon>
        <taxon>Ecdysozoa</taxon>
        <taxon>Arthropoda</taxon>
        <taxon>Chelicerata</taxon>
        <taxon>Arachnida</taxon>
        <taxon>Araneae</taxon>
        <taxon>Araneomorphae</taxon>
        <taxon>Entelegynae</taxon>
        <taxon>Araneoidea</taxon>
        <taxon>Araneidae</taxon>
        <taxon>Larinioides</taxon>
    </lineage>
</organism>
<dbReference type="Gene3D" id="3.40.50.1820">
    <property type="entry name" value="alpha/beta hydrolase"/>
    <property type="match status" value="1"/>
</dbReference>
<proteinExistence type="predicted"/>
<dbReference type="GO" id="GO:0016042">
    <property type="term" value="P:lipid catabolic process"/>
    <property type="evidence" value="ECO:0007669"/>
    <property type="project" value="UniProtKB-KW"/>
</dbReference>
<sequence>MAFLGRSKKVDLQCLAEELGETVTKDMKVVDLKKKILGSTEYEEEFVKELLERIVNEREEEIKRQNELERDQVLVLIPDSTNKLYARWIGPVEVVRRVKPNSYYLRMPEGNLRFLHVNKMREYKARIQTVGVVYDTDEEFGEIYETPKLSIAERNDEALERVNGEYLTEIQQKQLKDLLYRYKTLFSGRIKRAKVGEHVISENSQCRKLFDEQTHLILEKFYTTTIRIVLRMGLFPKKGKKFPRQIPKPTGPYNVGCTDIMTGYSADGVFMRLFYPALPTKNARSPEWLPHESYLTGYGMFFKMWPPLFCKSYPKFVGDIHTPAAWDAPPLRLPGHRFPVIIFSHGLGGCRTTYTTFCLEFASQGFIVAAVEHRDYSACMSFYFECQETPVPSEYPESEIRDVAKHLVKKWMLFQKVKSGKGEYAIRNQQVHQRAKECIDTLDLLNTLHDGKPIENVMDTSQLQLSSFHNLLDLEKVAIAGHSFGGATVITTMAKDRRFKIGLGLDTWMLPLKEEMSIFQKVNQPMLFINMEKFQTKENLRVMKKMESSEIQRLIITLKGTVHLNQTDVPFLCDKTMRKLFGAHSKLDRFTAMNLTTKLSNVFLSKHLEMPPNVKHSDFIQQYRGVLKEGITCV</sequence>
<reference evidence="5 6" key="1">
    <citation type="submission" date="2024-04" db="EMBL/GenBank/DDBJ databases">
        <authorList>
            <person name="Rising A."/>
            <person name="Reimegard J."/>
            <person name="Sonavane S."/>
            <person name="Akerstrom W."/>
            <person name="Nylinder S."/>
            <person name="Hedman E."/>
            <person name="Kallberg Y."/>
        </authorList>
    </citation>
    <scope>NUCLEOTIDE SEQUENCE [LARGE SCALE GENOMIC DNA]</scope>
</reference>
<comment type="caution">
    <text evidence="5">The sequence shown here is derived from an EMBL/GenBank/DDBJ whole genome shotgun (WGS) entry which is preliminary data.</text>
</comment>
<protein>
    <recommendedName>
        <fullName evidence="1">1-alkyl-2-acetylglycerophosphocholine esterase</fullName>
        <ecNumber evidence="1">3.1.1.47</ecNumber>
    </recommendedName>
</protein>
<evidence type="ECO:0000256" key="3">
    <source>
        <dbReference type="ARBA" id="ARBA00022963"/>
    </source>
</evidence>
<keyword evidence="6" id="KW-1185">Reference proteome</keyword>
<evidence type="ECO:0000256" key="2">
    <source>
        <dbReference type="ARBA" id="ARBA00022801"/>
    </source>
</evidence>
<gene>
    <name evidence="5" type="ORF">LARSCL_LOCUS4480</name>
</gene>
<evidence type="ECO:0000313" key="6">
    <source>
        <dbReference type="Proteomes" id="UP001497382"/>
    </source>
</evidence>
<dbReference type="GO" id="GO:0003847">
    <property type="term" value="F:1-alkyl-2-acetylglycerophosphocholine esterase activity"/>
    <property type="evidence" value="ECO:0007669"/>
    <property type="project" value="UniProtKB-EC"/>
</dbReference>
<keyword evidence="3" id="KW-0442">Lipid degradation</keyword>
<evidence type="ECO:0000313" key="5">
    <source>
        <dbReference type="EMBL" id="CAL1268962.1"/>
    </source>
</evidence>
<dbReference type="SUPFAM" id="SSF53474">
    <property type="entry name" value="alpha/beta-Hydrolases"/>
    <property type="match status" value="1"/>
</dbReference>